<dbReference type="GeneID" id="55609382"/>
<evidence type="ECO:0000313" key="2">
    <source>
        <dbReference type="Proteomes" id="UP000259354"/>
    </source>
</evidence>
<dbReference type="KEGG" id="vg:55609382"/>
<sequence length="67" mass="7579">MSRKTEAFKREMLMGTITPHIPTQVADWEPYTLAEKKVPCPRCGKSVKLDGKAVELHYAATSNYICH</sequence>
<dbReference type="EMBL" id="MH536811">
    <property type="protein sequence ID" value="AXG66320.1"/>
    <property type="molecule type" value="Genomic_DNA"/>
</dbReference>
<dbReference type="RefSeq" id="YP_009839173.1">
    <property type="nucleotide sequence ID" value="NC_048719.1"/>
</dbReference>
<evidence type="ECO:0000313" key="1">
    <source>
        <dbReference type="EMBL" id="AXG66320.1"/>
    </source>
</evidence>
<reference evidence="1 2" key="1">
    <citation type="submission" date="2018-06" db="EMBL/GenBank/DDBJ databases">
        <authorList>
            <person name="Moussa A."/>
            <person name="Couoh J.M."/>
            <person name="Harbem L."/>
            <person name="Okocha J.C."/>
            <person name="Taylor D."/>
            <person name="Teutsch A.B."/>
            <person name="Smith B.R."/>
            <person name="Suri N."/>
            <person name="Layton S.R."/>
            <person name="Kim T."/>
            <person name="Hughes L.E."/>
            <person name="Garlena R.A."/>
            <person name="Russell D.A."/>
            <person name="Pope W.H."/>
            <person name="Jacobs-Sera D."/>
            <person name="Hatfull G.F."/>
        </authorList>
    </citation>
    <scope>NUCLEOTIDE SEQUENCE [LARGE SCALE GENOMIC DNA]</scope>
</reference>
<name>A0A345GTP8_9CAUD</name>
<gene>
    <name evidence="1" type="primary">240</name>
    <name evidence="1" type="ORF">SEA_ANNADREAMY_240</name>
</gene>
<dbReference type="Proteomes" id="UP000259354">
    <property type="component" value="Segment"/>
</dbReference>
<accession>A0A345GTP8</accession>
<keyword evidence="2" id="KW-1185">Reference proteome</keyword>
<proteinExistence type="predicted"/>
<protein>
    <submittedName>
        <fullName evidence="1">Uncharacterized protein</fullName>
    </submittedName>
</protein>
<organism evidence="1 2">
    <name type="scientific">Streptomyces phage Annadreamy</name>
    <dbReference type="NCBI Taxonomy" id="2250335"/>
    <lineage>
        <taxon>Viruses</taxon>
        <taxon>Duplodnaviria</taxon>
        <taxon>Heunggongvirae</taxon>
        <taxon>Uroviricota</taxon>
        <taxon>Caudoviricetes</taxon>
        <taxon>Stanwilliamsviridae</taxon>
        <taxon>Loccivirinae</taxon>
        <taxon>Annadreamyvirus</taxon>
        <taxon>Annadreamyvirus annadreamy</taxon>
    </lineage>
</organism>